<gene>
    <name evidence="4" type="ORF">AMORRO_LOCUS669</name>
</gene>
<protein>
    <submittedName>
        <fullName evidence="4">16820_t:CDS:1</fullName>
    </submittedName>
</protein>
<feature type="compositionally biased region" description="Basic and acidic residues" evidence="2">
    <location>
        <begin position="645"/>
        <end position="672"/>
    </location>
</feature>
<feature type="region of interest" description="Disordered" evidence="2">
    <location>
        <begin position="644"/>
        <end position="672"/>
    </location>
</feature>
<evidence type="ECO:0000256" key="1">
    <source>
        <dbReference type="PROSITE-ProRule" id="PRU00047"/>
    </source>
</evidence>
<reference evidence="4" key="1">
    <citation type="submission" date="2021-06" db="EMBL/GenBank/DDBJ databases">
        <authorList>
            <person name="Kallberg Y."/>
            <person name="Tangrot J."/>
            <person name="Rosling A."/>
        </authorList>
    </citation>
    <scope>NUCLEOTIDE SEQUENCE</scope>
    <source>
        <strain evidence="4">CL551</strain>
    </source>
</reference>
<name>A0A9N8VEB3_9GLOM</name>
<evidence type="ECO:0000313" key="5">
    <source>
        <dbReference type="Proteomes" id="UP000789342"/>
    </source>
</evidence>
<feature type="compositionally biased region" description="Polar residues" evidence="2">
    <location>
        <begin position="42"/>
        <end position="61"/>
    </location>
</feature>
<feature type="domain" description="CCHC-type" evidence="3">
    <location>
        <begin position="5"/>
        <end position="21"/>
    </location>
</feature>
<accession>A0A9N8VEB3</accession>
<dbReference type="AlphaFoldDB" id="A0A9N8VEB3"/>
<dbReference type="InterPro" id="IPR001878">
    <property type="entry name" value="Znf_CCHC"/>
</dbReference>
<dbReference type="PROSITE" id="PS50158">
    <property type="entry name" value="ZF_CCHC"/>
    <property type="match status" value="1"/>
</dbReference>
<comment type="caution">
    <text evidence="4">The sequence shown here is derived from an EMBL/GenBank/DDBJ whole genome shotgun (WGS) entry which is preliminary data.</text>
</comment>
<feature type="compositionally biased region" description="Basic and acidic residues" evidence="2">
    <location>
        <begin position="507"/>
        <end position="519"/>
    </location>
</feature>
<dbReference type="EMBL" id="CAJVPV010000214">
    <property type="protein sequence ID" value="CAG8446915.1"/>
    <property type="molecule type" value="Genomic_DNA"/>
</dbReference>
<feature type="region of interest" description="Disordered" evidence="2">
    <location>
        <begin position="32"/>
        <end position="89"/>
    </location>
</feature>
<feature type="compositionally biased region" description="Low complexity" evidence="2">
    <location>
        <begin position="303"/>
        <end position="322"/>
    </location>
</feature>
<keyword evidence="1" id="KW-0479">Metal-binding</keyword>
<evidence type="ECO:0000313" key="4">
    <source>
        <dbReference type="EMBL" id="CAG8446915.1"/>
    </source>
</evidence>
<feature type="region of interest" description="Disordered" evidence="2">
    <location>
        <begin position="496"/>
        <end position="526"/>
    </location>
</feature>
<feature type="region of interest" description="Disordered" evidence="2">
    <location>
        <begin position="427"/>
        <end position="450"/>
    </location>
</feature>
<feature type="region of interest" description="Disordered" evidence="2">
    <location>
        <begin position="291"/>
        <end position="339"/>
    </location>
</feature>
<dbReference type="OrthoDB" id="2420801at2759"/>
<feature type="compositionally biased region" description="Polar residues" evidence="2">
    <location>
        <begin position="244"/>
        <end position="253"/>
    </location>
</feature>
<dbReference type="Proteomes" id="UP000789342">
    <property type="component" value="Unassembled WGS sequence"/>
</dbReference>
<sequence length="691" mass="78801">MDPQRCHHCGYVGHKKFDCTERCRVGCKWCESPPARRPPAMSKNSLESQQRSSGTSLQRNPITLPGSNGGQGSGMQIGQNRPQIGPTGVPLGPANVQIGGPGALQLSGLNVPPARPQNIGPLPPSLVNQALRPLVPQPLGSTWPLIQQTQHQQPQQQVQHPSPLWSHPMPSPQTMLFQQPQPLAQFPQSQIPLTNSDNSSTTQSFIPNWNNVSVQQPPHVSLSGFQVDQQHPGIPGKSIPETGNDCNNLPSSKVDHQVSTSVLNNDAQNEQTKILSSNKSLFSTQSLNEKVPTPFQERPQGDQQNSNQGNSISNTSSGQQINGESREKDKKEVQKDERKYGDTSIEIINKLKLLKSQIELGIHSTVKPPNWVSSAVKQFPFNTITPKNEQNINVNGTNDSNKFMKNGRLDHLVKIKLEENGIITSKKKSPSLEDRSIMSSNTISPEGTSNNRFFMERRSRSPHRLPKEKIIRDRMMPLTSPGSDYNSPSEFHRLERYQRNKSRSQSPRRDHVRGIREYTRSASPGKHYSREFDDRYYSRNSGLEYREKYYSRPSGIEFGEKYCQRSMSLAPYEDYYSRYSEKHEERGNPFRAQTLPRTRSRSPTVYHLRTNFEDHPRRMNGTNGWYGDESFDRDYQVRPGGYYDLSREERYEPRDRSFNTRPEGERGYGDREFARPMEYEFSSRRRPNERW</sequence>
<evidence type="ECO:0000256" key="2">
    <source>
        <dbReference type="SAM" id="MobiDB-lite"/>
    </source>
</evidence>
<feature type="compositionally biased region" description="Basic and acidic residues" evidence="2">
    <location>
        <begin position="324"/>
        <end position="339"/>
    </location>
</feature>
<keyword evidence="5" id="KW-1185">Reference proteome</keyword>
<proteinExistence type="predicted"/>
<dbReference type="GO" id="GO:0008270">
    <property type="term" value="F:zinc ion binding"/>
    <property type="evidence" value="ECO:0007669"/>
    <property type="project" value="UniProtKB-KW"/>
</dbReference>
<feature type="region of interest" description="Disordered" evidence="2">
    <location>
        <begin position="223"/>
        <end position="253"/>
    </location>
</feature>
<feature type="compositionally biased region" description="Polar residues" evidence="2">
    <location>
        <begin position="437"/>
        <end position="450"/>
    </location>
</feature>
<keyword evidence="1" id="KW-0863">Zinc-finger</keyword>
<evidence type="ECO:0000259" key="3">
    <source>
        <dbReference type="PROSITE" id="PS50158"/>
    </source>
</evidence>
<organism evidence="4 5">
    <name type="scientific">Acaulospora morrowiae</name>
    <dbReference type="NCBI Taxonomy" id="94023"/>
    <lineage>
        <taxon>Eukaryota</taxon>
        <taxon>Fungi</taxon>
        <taxon>Fungi incertae sedis</taxon>
        <taxon>Mucoromycota</taxon>
        <taxon>Glomeromycotina</taxon>
        <taxon>Glomeromycetes</taxon>
        <taxon>Diversisporales</taxon>
        <taxon>Acaulosporaceae</taxon>
        <taxon>Acaulospora</taxon>
    </lineage>
</organism>
<keyword evidence="1" id="KW-0862">Zinc</keyword>
<dbReference type="GO" id="GO:0003676">
    <property type="term" value="F:nucleic acid binding"/>
    <property type="evidence" value="ECO:0007669"/>
    <property type="project" value="InterPro"/>
</dbReference>